<protein>
    <recommendedName>
        <fullName evidence="3">GDYXXLXY protein</fullName>
    </recommendedName>
</protein>
<reference evidence="1 2" key="1">
    <citation type="journal article" date="2006" name="Proc. Natl. Acad. Sci. U.S.A.">
        <title>Genome reduction in Leptospira borgpetersenii reflects limited transmission potential.</title>
        <authorList>
            <person name="Bulach D.M."/>
            <person name="Zuerner R.L."/>
            <person name="Wilson P."/>
            <person name="Seemann T."/>
            <person name="McGrath A."/>
            <person name="Cullen P.A."/>
            <person name="Davis J."/>
            <person name="Johnson M."/>
            <person name="Kuczek E."/>
            <person name="Alt D.P."/>
            <person name="Peterson-Burch B."/>
            <person name="Coppel R.L."/>
            <person name="Rood J.I."/>
            <person name="Davies J.K."/>
            <person name="Adler B."/>
        </authorList>
    </citation>
    <scope>NUCLEOTIDE SEQUENCE [LARGE SCALE GENOMIC DNA]</scope>
    <source>
        <strain evidence="1 2">JB197</strain>
    </source>
</reference>
<dbReference type="RefSeq" id="WP_011670045.1">
    <property type="nucleotide sequence ID" value="NC_008510.1"/>
</dbReference>
<evidence type="ECO:0000313" key="2">
    <source>
        <dbReference type="Proteomes" id="UP000000656"/>
    </source>
</evidence>
<dbReference type="EMBL" id="CP000350">
    <property type="protein sequence ID" value="ABJ76470.1"/>
    <property type="molecule type" value="Genomic_DNA"/>
</dbReference>
<sequence length="179" mass="20699">MKLLKLILPVTLILPVLFFSWEIVTLEFSKSSGKEVVLPITGYDPRDLLAGHYLRYDILYQSDSICQNPNTNSHNKSDLNQRHCVCYPHSGKIKEGEGAFISDCNPDILKDQRICRLYLRGTCRYGRFKIGNERFYVNEIKALDYEKRLREEKVHIRLKVDSEGKAITDSLIWEDGSSL</sequence>
<dbReference type="KEGG" id="lbj:LBJ_1952"/>
<proteinExistence type="predicted"/>
<dbReference type="Proteomes" id="UP000000656">
    <property type="component" value="Chromosome 1"/>
</dbReference>
<organism evidence="1 2">
    <name type="scientific">Leptospira borgpetersenii serovar Hardjo-bovis (strain JB197)</name>
    <dbReference type="NCBI Taxonomy" id="355277"/>
    <lineage>
        <taxon>Bacteria</taxon>
        <taxon>Pseudomonadati</taxon>
        <taxon>Spirochaetota</taxon>
        <taxon>Spirochaetia</taxon>
        <taxon>Leptospirales</taxon>
        <taxon>Leptospiraceae</taxon>
        <taxon>Leptospira</taxon>
    </lineage>
</organism>
<dbReference type="PATRIC" id="fig|355276.3.peg.1695"/>
<dbReference type="Pfam" id="PF14345">
    <property type="entry name" value="GDYXXLXY"/>
    <property type="match status" value="1"/>
</dbReference>
<name>Q04RK0_LEPBJ</name>
<dbReference type="HOGENOM" id="CLU_1634625_0_0_12"/>
<dbReference type="InterPro" id="IPR025833">
    <property type="entry name" value="GDYXXLXY"/>
</dbReference>
<evidence type="ECO:0000313" key="1">
    <source>
        <dbReference type="EMBL" id="ABJ76470.1"/>
    </source>
</evidence>
<gene>
    <name evidence="1" type="ordered locus">LBJ_1952</name>
</gene>
<evidence type="ECO:0008006" key="3">
    <source>
        <dbReference type="Google" id="ProtNLM"/>
    </source>
</evidence>
<dbReference type="AlphaFoldDB" id="Q04RK0"/>
<accession>Q04RK0</accession>